<protein>
    <recommendedName>
        <fullName evidence="5">Etoposide-induced protein 2.4-domain-containing protein</fullName>
    </recommendedName>
</protein>
<evidence type="ECO:0000313" key="4">
    <source>
        <dbReference type="Proteomes" id="UP000267251"/>
    </source>
</evidence>
<dbReference type="PANTHER" id="PTHR38421:SF1">
    <property type="entry name" value="TRANSMEMBRANE PROTEIN"/>
    <property type="match status" value="1"/>
</dbReference>
<feature type="transmembrane region" description="Helical" evidence="2">
    <location>
        <begin position="207"/>
        <end position="229"/>
    </location>
</feature>
<dbReference type="EMBL" id="KZ988334">
    <property type="protein sequence ID" value="RKP12431.1"/>
    <property type="molecule type" value="Genomic_DNA"/>
</dbReference>
<keyword evidence="2" id="KW-0472">Membrane</keyword>
<keyword evidence="2" id="KW-1133">Transmembrane helix</keyword>
<organism evidence="3 4">
    <name type="scientific">Piptocephalis cylindrospora</name>
    <dbReference type="NCBI Taxonomy" id="1907219"/>
    <lineage>
        <taxon>Eukaryota</taxon>
        <taxon>Fungi</taxon>
        <taxon>Fungi incertae sedis</taxon>
        <taxon>Zoopagomycota</taxon>
        <taxon>Zoopagomycotina</taxon>
        <taxon>Zoopagomycetes</taxon>
        <taxon>Zoopagales</taxon>
        <taxon>Piptocephalidaceae</taxon>
        <taxon>Piptocephalis</taxon>
    </lineage>
</organism>
<reference evidence="4" key="1">
    <citation type="journal article" date="2018" name="Nat. Microbiol.">
        <title>Leveraging single-cell genomics to expand the fungal tree of life.</title>
        <authorList>
            <person name="Ahrendt S.R."/>
            <person name="Quandt C.A."/>
            <person name="Ciobanu D."/>
            <person name="Clum A."/>
            <person name="Salamov A."/>
            <person name="Andreopoulos B."/>
            <person name="Cheng J.F."/>
            <person name="Woyke T."/>
            <person name="Pelin A."/>
            <person name="Henrissat B."/>
            <person name="Reynolds N.K."/>
            <person name="Benny G.L."/>
            <person name="Smith M.E."/>
            <person name="James T.Y."/>
            <person name="Grigoriev I.V."/>
        </authorList>
    </citation>
    <scope>NUCLEOTIDE SEQUENCE [LARGE SCALE GENOMIC DNA]</scope>
</reference>
<dbReference type="Proteomes" id="UP000267251">
    <property type="component" value="Unassembled WGS sequence"/>
</dbReference>
<evidence type="ECO:0000256" key="2">
    <source>
        <dbReference type="SAM" id="Phobius"/>
    </source>
</evidence>
<accession>A0A4P9Y2X2</accession>
<feature type="transmembrane region" description="Helical" evidence="2">
    <location>
        <begin position="259"/>
        <end position="278"/>
    </location>
</feature>
<feature type="region of interest" description="Disordered" evidence="1">
    <location>
        <begin position="1"/>
        <end position="24"/>
    </location>
</feature>
<feature type="transmembrane region" description="Helical" evidence="2">
    <location>
        <begin position="58"/>
        <end position="81"/>
    </location>
</feature>
<evidence type="ECO:0000313" key="3">
    <source>
        <dbReference type="EMBL" id="RKP12431.1"/>
    </source>
</evidence>
<keyword evidence="4" id="KW-1185">Reference proteome</keyword>
<sequence length="321" mass="37259">MSTKENTQSPPPLPPRKYPLRDAPPRRGRAWEEVVSGFKLALASLWELTYHAHLTRRLLVTVLWLTVVYIATEFITQYILLLPFRLIHSFSTQQAQGRIVDLMDNVELIGRRLPLLLLQGLQYSYPQFLDQAFLEGALFLEPELHARLSTRPYHRRYWRELMDFCRRSWKRAQFSLVILVLSPMPLIGPYILPMVGFYLTARAFGKPFALIIAATTLIPLTRPLAHWALEVGQDARQLGRELLEPYFCREALKPRERRIWLRYWGWRVFGYGLLYIAWVRIPWIGLGGYLAGQMALSVLLGSIPFGKDGEVLLIEKKTKAE</sequence>
<name>A0A4P9Y2X2_9FUNG</name>
<gene>
    <name evidence="3" type="ORF">BJ684DRAFT_17078</name>
</gene>
<dbReference type="OrthoDB" id="10041630at2759"/>
<evidence type="ECO:0000256" key="1">
    <source>
        <dbReference type="SAM" id="MobiDB-lite"/>
    </source>
</evidence>
<dbReference type="PANTHER" id="PTHR38421">
    <property type="entry name" value="TRANSMEMBRANE PROTEIN USGS"/>
    <property type="match status" value="1"/>
</dbReference>
<keyword evidence="2" id="KW-0812">Transmembrane</keyword>
<proteinExistence type="predicted"/>
<evidence type="ECO:0008006" key="5">
    <source>
        <dbReference type="Google" id="ProtNLM"/>
    </source>
</evidence>
<dbReference type="AlphaFoldDB" id="A0A4P9Y2X2"/>
<feature type="transmembrane region" description="Helical" evidence="2">
    <location>
        <begin position="176"/>
        <end position="201"/>
    </location>
</feature>